<sequence length="407" mass="44052">MSQGLTSTRGGDAASIFQGMELRPQFSPVFELSGGNLVGASLELSGPKGTNFDSPRALRRTATLMEQRTALDSRKFAFADAAPARRVSAAIPLFLAVDIDLYDPQRTYSAGETLALLIEPRSVLRRPQSRLAQVAQARRDGRLIAIEGITADRRTATLLTLIEPDVVLLHPDILAPVPTPETAHLAHTLAAHIERTGAIVIATGVDTEADRRIAETLGARYGLGALHPPVSDADDRVLGAISQLPPLPARTTPPTDEKTPYAIASKSGAPRPADQRLLLEMSKDLERTATEASVAVVLGTFQDRHHFASSTSQRWRAMSEKVGLVGVYGEGIRPMSEGNIHYAPLSSDDALVNEWNVAVLGMHFAALLSAREIHGPRPSGHREFMFVQSYDRTIVTQAIRVILSRFT</sequence>
<organism evidence="4 5">
    <name type="scientific">Gordonia sputi NBRC 100414</name>
    <dbReference type="NCBI Taxonomy" id="1089453"/>
    <lineage>
        <taxon>Bacteria</taxon>
        <taxon>Bacillati</taxon>
        <taxon>Actinomycetota</taxon>
        <taxon>Actinomycetes</taxon>
        <taxon>Mycobacteriales</taxon>
        <taxon>Gordoniaceae</taxon>
        <taxon>Gordonia</taxon>
    </lineage>
</organism>
<evidence type="ECO:0000313" key="4">
    <source>
        <dbReference type="EMBL" id="GAB41041.1"/>
    </source>
</evidence>
<dbReference type="InterPro" id="IPR019278">
    <property type="entry name" value="DICT_dom"/>
</dbReference>
<dbReference type="eggNOG" id="COG4250">
    <property type="taxonomic scope" value="Bacteria"/>
</dbReference>
<accession>H5U5N3</accession>
<reference evidence="4 5" key="1">
    <citation type="submission" date="2012-02" db="EMBL/GenBank/DDBJ databases">
        <title>Whole genome shotgun sequence of Gordonia sputi NBRC 100414.</title>
        <authorList>
            <person name="Yoshida I."/>
            <person name="Hosoyama A."/>
            <person name="Tsuchikane K."/>
            <person name="Katsumata H."/>
            <person name="Yamazaki S."/>
            <person name="Fujita N."/>
        </authorList>
    </citation>
    <scope>NUCLEOTIDE SEQUENCE [LARGE SCALE GENOMIC DNA]</scope>
    <source>
        <strain evidence="4 5">NBRC 100414</strain>
    </source>
</reference>
<dbReference type="Pfam" id="PF10069">
    <property type="entry name" value="DICT"/>
    <property type="match status" value="1"/>
</dbReference>
<comment type="caution">
    <text evidence="4">The sequence shown here is derived from an EMBL/GenBank/DDBJ whole genome shotgun (WGS) entry which is preliminary data.</text>
</comment>
<evidence type="ECO:0008006" key="6">
    <source>
        <dbReference type="Google" id="ProtNLM"/>
    </source>
</evidence>
<name>H5U5N3_9ACTN</name>
<dbReference type="InterPro" id="IPR001633">
    <property type="entry name" value="EAL_dom"/>
</dbReference>
<dbReference type="InterPro" id="IPR035919">
    <property type="entry name" value="EAL_sf"/>
</dbReference>
<dbReference type="AlphaFoldDB" id="H5U5N3"/>
<feature type="domain" description="EAL" evidence="2">
    <location>
        <begin position="18"/>
        <end position="226"/>
    </location>
</feature>
<evidence type="ECO:0000256" key="1">
    <source>
        <dbReference type="SAM" id="MobiDB-lite"/>
    </source>
</evidence>
<protein>
    <recommendedName>
        <fullName evidence="6">EAL domain-containing protein</fullName>
    </recommendedName>
</protein>
<feature type="domain" description="DICT" evidence="3">
    <location>
        <begin position="273"/>
        <end position="372"/>
    </location>
</feature>
<dbReference type="Pfam" id="PF00563">
    <property type="entry name" value="EAL"/>
    <property type="match status" value="1"/>
</dbReference>
<dbReference type="SUPFAM" id="SSF141868">
    <property type="entry name" value="EAL domain-like"/>
    <property type="match status" value="1"/>
</dbReference>
<evidence type="ECO:0000313" key="5">
    <source>
        <dbReference type="Proteomes" id="UP000005845"/>
    </source>
</evidence>
<dbReference type="Gene3D" id="3.20.20.450">
    <property type="entry name" value="EAL domain"/>
    <property type="match status" value="1"/>
</dbReference>
<evidence type="ECO:0000259" key="2">
    <source>
        <dbReference type="Pfam" id="PF00563"/>
    </source>
</evidence>
<gene>
    <name evidence="4" type="ORF">GOSPT_118_01190</name>
</gene>
<evidence type="ECO:0000259" key="3">
    <source>
        <dbReference type="Pfam" id="PF10069"/>
    </source>
</evidence>
<dbReference type="Proteomes" id="UP000005845">
    <property type="component" value="Unassembled WGS sequence"/>
</dbReference>
<keyword evidence="5" id="KW-1185">Reference proteome</keyword>
<dbReference type="EMBL" id="BAFC01000116">
    <property type="protein sequence ID" value="GAB41041.1"/>
    <property type="molecule type" value="Genomic_DNA"/>
</dbReference>
<proteinExistence type="predicted"/>
<feature type="region of interest" description="Disordered" evidence="1">
    <location>
        <begin position="244"/>
        <end position="269"/>
    </location>
</feature>